<dbReference type="EMBL" id="JAVDDT010000013">
    <property type="protein sequence ID" value="MDQ2070898.1"/>
    <property type="molecule type" value="Genomic_DNA"/>
</dbReference>
<organism evidence="16 17">
    <name type="scientific">Natronospira bacteriovora</name>
    <dbReference type="NCBI Taxonomy" id="3069753"/>
    <lineage>
        <taxon>Bacteria</taxon>
        <taxon>Pseudomonadati</taxon>
        <taxon>Pseudomonadota</taxon>
        <taxon>Gammaproteobacteria</taxon>
        <taxon>Natronospirales</taxon>
        <taxon>Natronospiraceae</taxon>
        <taxon>Natronospira</taxon>
    </lineage>
</organism>
<dbReference type="CDD" id="cd02440">
    <property type="entry name" value="AdoMet_MTases"/>
    <property type="match status" value="1"/>
</dbReference>
<comment type="subcellular location">
    <subcellularLocation>
        <location evidence="2">Cytoplasm</location>
    </subcellularLocation>
</comment>
<evidence type="ECO:0000256" key="1">
    <source>
        <dbReference type="ARBA" id="ARBA00002724"/>
    </source>
</evidence>
<evidence type="ECO:0000256" key="3">
    <source>
        <dbReference type="ARBA" id="ARBA00007494"/>
    </source>
</evidence>
<evidence type="ECO:0000256" key="6">
    <source>
        <dbReference type="ARBA" id="ARBA00022552"/>
    </source>
</evidence>
<dbReference type="SUPFAM" id="SSF53335">
    <property type="entry name" value="S-adenosyl-L-methionine-dependent methyltransferases"/>
    <property type="match status" value="1"/>
</dbReference>
<reference evidence="16 17" key="1">
    <citation type="submission" date="2023-08" db="EMBL/GenBank/DDBJ databases">
        <title>Whole-genome sequencing of halo(alkali)philic microorganisms from hypersaline lakes.</title>
        <authorList>
            <person name="Sorokin D.Y."/>
            <person name="Abbas B."/>
            <person name="Merkel A.Y."/>
        </authorList>
    </citation>
    <scope>NUCLEOTIDE SEQUENCE [LARGE SCALE GENOMIC DNA]</scope>
    <source>
        <strain evidence="16 17">AB-CW4</strain>
    </source>
</reference>
<proteinExistence type="inferred from homology"/>
<dbReference type="InterPro" id="IPR054728">
    <property type="entry name" value="RsmB-like_ferredoxin"/>
</dbReference>
<evidence type="ECO:0000256" key="11">
    <source>
        <dbReference type="ARBA" id="ARBA00030399"/>
    </source>
</evidence>
<dbReference type="PRINTS" id="PR02008">
    <property type="entry name" value="RCMTFAMILY"/>
</dbReference>
<evidence type="ECO:0000259" key="15">
    <source>
        <dbReference type="PROSITE" id="PS51686"/>
    </source>
</evidence>
<dbReference type="InterPro" id="IPR004573">
    <property type="entry name" value="rRNA_ssu_MeTfrase_B"/>
</dbReference>
<gene>
    <name evidence="16" type="primary">rsmB</name>
    <name evidence="16" type="ORF">RBH19_13560</name>
</gene>
<keyword evidence="10 14" id="KW-0694">RNA-binding</keyword>
<evidence type="ECO:0000256" key="7">
    <source>
        <dbReference type="ARBA" id="ARBA00022603"/>
    </source>
</evidence>
<evidence type="ECO:0000256" key="4">
    <source>
        <dbReference type="ARBA" id="ARBA00012140"/>
    </source>
</evidence>
<evidence type="ECO:0000256" key="14">
    <source>
        <dbReference type="PROSITE-ProRule" id="PRU01023"/>
    </source>
</evidence>
<feature type="active site" description="Nucleophile" evidence="14">
    <location>
        <position position="375"/>
    </location>
</feature>
<dbReference type="GO" id="GO:0032259">
    <property type="term" value="P:methylation"/>
    <property type="evidence" value="ECO:0007669"/>
    <property type="project" value="UniProtKB-KW"/>
</dbReference>
<keyword evidence="5" id="KW-0963">Cytoplasm</keyword>
<dbReference type="NCBIfam" id="NF008149">
    <property type="entry name" value="PRK10901.1"/>
    <property type="match status" value="1"/>
</dbReference>
<dbReference type="InterPro" id="IPR035926">
    <property type="entry name" value="NusB-like_sf"/>
</dbReference>
<dbReference type="PANTHER" id="PTHR22807:SF61">
    <property type="entry name" value="NOL1_NOP2_SUN FAMILY PROTEIN _ ANTITERMINATION NUSB DOMAIN-CONTAINING PROTEIN"/>
    <property type="match status" value="1"/>
</dbReference>
<keyword evidence="6" id="KW-0698">rRNA processing</keyword>
<comment type="function">
    <text evidence="1">Specifically methylates the cytosine at position 967 (m5C967) of 16S rRNA.</text>
</comment>
<dbReference type="PROSITE" id="PS51686">
    <property type="entry name" value="SAM_MT_RSMB_NOP"/>
    <property type="match status" value="1"/>
</dbReference>
<dbReference type="InterPro" id="IPR001678">
    <property type="entry name" value="MeTrfase_RsmB-F_NOP2_dom"/>
</dbReference>
<name>A0ABU0WAD7_9GAMM</name>
<dbReference type="Gene3D" id="3.30.70.1170">
    <property type="entry name" value="Sun protein, domain 3"/>
    <property type="match status" value="1"/>
</dbReference>
<keyword evidence="7 14" id="KW-0489">Methyltransferase</keyword>
<sequence length="435" mass="47518">MKGLSTRARAAALIDDVVSGRGSLSDRLPAAREGLSARDGALLQALVYGTLRYLPRLQFWQGRLLDRPVKARDSIVGAAILLGLYQLAYSRVPTHAAVSESVEAVRAHRRPRAAGLVNAVLRRFDRERDSHLAAADAHPPARWLHPEWLMRRFREDWPDHWQAIVEAGNAEPPLCLRVNRRRLDRDALLGRFEAAGIEARPGDHAPDSVYLPQAQAVDTLPGFADGDFSVQDESAQLVVSLMGLSRGQRVLDACAAPGGKAAHMLEACEGIELLALDQDAGRLQRVHENLARLGLEAECRAGDAAAPADWWDRRPFDRILLDVPCSGTGVIRRHPDIKALRRAADIPALAARQAAILASAWSMLAPGGRLVYCTCSVLRAENEAVLAAFLQRHPEARARRPELPEGLPAGAGLQRLSRHQGGDGFFYALIHRAEA</sequence>
<dbReference type="Gene3D" id="3.40.50.150">
    <property type="entry name" value="Vaccinia Virus protein VP39"/>
    <property type="match status" value="1"/>
</dbReference>
<evidence type="ECO:0000256" key="5">
    <source>
        <dbReference type="ARBA" id="ARBA00022490"/>
    </source>
</evidence>
<feature type="binding site" evidence="14">
    <location>
        <position position="277"/>
    </location>
    <ligand>
        <name>S-adenosyl-L-methionine</name>
        <dbReference type="ChEBI" id="CHEBI:59789"/>
    </ligand>
</feature>
<dbReference type="SUPFAM" id="SSF48013">
    <property type="entry name" value="NusB-like"/>
    <property type="match status" value="1"/>
</dbReference>
<comment type="similarity">
    <text evidence="3 14">Belongs to the class I-like SAM-binding methyltransferase superfamily. RsmB/NOP family.</text>
</comment>
<dbReference type="InterPro" id="IPR018314">
    <property type="entry name" value="RsmB/NOL1/NOP2-like_CS"/>
</dbReference>
<accession>A0ABU0WAD7</accession>
<dbReference type="InterPro" id="IPR006027">
    <property type="entry name" value="NusB_RsmB_TIM44"/>
</dbReference>
<dbReference type="RefSeq" id="WP_306729396.1">
    <property type="nucleotide sequence ID" value="NZ_JAVDDT010000013.1"/>
</dbReference>
<evidence type="ECO:0000256" key="8">
    <source>
        <dbReference type="ARBA" id="ARBA00022679"/>
    </source>
</evidence>
<dbReference type="Pfam" id="PF01029">
    <property type="entry name" value="NusB"/>
    <property type="match status" value="1"/>
</dbReference>
<dbReference type="EC" id="2.1.1.176" evidence="4"/>
<dbReference type="Gene3D" id="1.10.940.10">
    <property type="entry name" value="NusB-like"/>
    <property type="match status" value="1"/>
</dbReference>
<keyword evidence="8 14" id="KW-0808">Transferase</keyword>
<keyword evidence="17" id="KW-1185">Reference proteome</keyword>
<dbReference type="Pfam" id="PF22458">
    <property type="entry name" value="RsmF-B_ferredox"/>
    <property type="match status" value="1"/>
</dbReference>
<evidence type="ECO:0000256" key="2">
    <source>
        <dbReference type="ARBA" id="ARBA00004496"/>
    </source>
</evidence>
<dbReference type="InterPro" id="IPR023267">
    <property type="entry name" value="RCMT"/>
</dbReference>
<evidence type="ECO:0000256" key="13">
    <source>
        <dbReference type="ARBA" id="ARBA00047283"/>
    </source>
</evidence>
<feature type="binding site" evidence="14">
    <location>
        <position position="322"/>
    </location>
    <ligand>
        <name>S-adenosyl-L-methionine</name>
        <dbReference type="ChEBI" id="CHEBI:59789"/>
    </ligand>
</feature>
<dbReference type="InterPro" id="IPR049560">
    <property type="entry name" value="MeTrfase_RsmB-F_NOP2_cat"/>
</dbReference>
<dbReference type="PANTHER" id="PTHR22807">
    <property type="entry name" value="NOP2 YEAST -RELATED NOL1/NOP2/FMU SUN DOMAIN-CONTAINING"/>
    <property type="match status" value="1"/>
</dbReference>
<dbReference type="GO" id="GO:0008168">
    <property type="term" value="F:methyltransferase activity"/>
    <property type="evidence" value="ECO:0007669"/>
    <property type="project" value="UniProtKB-KW"/>
</dbReference>
<evidence type="ECO:0000256" key="12">
    <source>
        <dbReference type="ARBA" id="ARBA00031088"/>
    </source>
</evidence>
<comment type="catalytic activity">
    <reaction evidence="13">
        <text>cytidine(967) in 16S rRNA + S-adenosyl-L-methionine = 5-methylcytidine(967) in 16S rRNA + S-adenosyl-L-homocysteine + H(+)</text>
        <dbReference type="Rhea" id="RHEA:42748"/>
        <dbReference type="Rhea" id="RHEA-COMP:10219"/>
        <dbReference type="Rhea" id="RHEA-COMP:10220"/>
        <dbReference type="ChEBI" id="CHEBI:15378"/>
        <dbReference type="ChEBI" id="CHEBI:57856"/>
        <dbReference type="ChEBI" id="CHEBI:59789"/>
        <dbReference type="ChEBI" id="CHEBI:74483"/>
        <dbReference type="ChEBI" id="CHEBI:82748"/>
        <dbReference type="EC" id="2.1.1.176"/>
    </reaction>
</comment>
<evidence type="ECO:0000313" key="16">
    <source>
        <dbReference type="EMBL" id="MDQ2070898.1"/>
    </source>
</evidence>
<feature type="binding site" evidence="14">
    <location>
        <begin position="254"/>
        <end position="260"/>
    </location>
    <ligand>
        <name>S-adenosyl-L-methionine</name>
        <dbReference type="ChEBI" id="CHEBI:59789"/>
    </ligand>
</feature>
<evidence type="ECO:0000256" key="9">
    <source>
        <dbReference type="ARBA" id="ARBA00022691"/>
    </source>
</evidence>
<evidence type="ECO:0000313" key="17">
    <source>
        <dbReference type="Proteomes" id="UP001239019"/>
    </source>
</evidence>
<dbReference type="Gene3D" id="1.10.287.730">
    <property type="entry name" value="Helix hairpin bin"/>
    <property type="match status" value="1"/>
</dbReference>
<feature type="domain" description="SAM-dependent MTase RsmB/NOP-type" evidence="15">
    <location>
        <begin position="164"/>
        <end position="433"/>
    </location>
</feature>
<evidence type="ECO:0000256" key="10">
    <source>
        <dbReference type="ARBA" id="ARBA00022884"/>
    </source>
</evidence>
<protein>
    <recommendedName>
        <fullName evidence="4">16S rRNA (cytosine(967)-C(5))-methyltransferase</fullName>
        <ecNumber evidence="4">2.1.1.176</ecNumber>
    </recommendedName>
    <alternativeName>
        <fullName evidence="11">16S rRNA m5C967 methyltransferase</fullName>
    </alternativeName>
    <alternativeName>
        <fullName evidence="12">rRNA (cytosine-C(5)-)-methyltransferase RsmB</fullName>
    </alternativeName>
</protein>
<dbReference type="InterPro" id="IPR029063">
    <property type="entry name" value="SAM-dependent_MTases_sf"/>
</dbReference>
<keyword evidence="9 14" id="KW-0949">S-adenosyl-L-methionine</keyword>
<comment type="caution">
    <text evidence="16">The sequence shown here is derived from an EMBL/GenBank/DDBJ whole genome shotgun (WGS) entry which is preliminary data.</text>
</comment>
<dbReference type="Pfam" id="PF01189">
    <property type="entry name" value="Methyltr_RsmB-F"/>
    <property type="match status" value="1"/>
</dbReference>
<dbReference type="Proteomes" id="UP001239019">
    <property type="component" value="Unassembled WGS sequence"/>
</dbReference>
<dbReference type="NCBIfam" id="TIGR00563">
    <property type="entry name" value="rsmB"/>
    <property type="match status" value="1"/>
</dbReference>
<dbReference type="PROSITE" id="PS01153">
    <property type="entry name" value="NOL1_NOP2_SUN"/>
    <property type="match status" value="1"/>
</dbReference>
<feature type="binding site" evidence="14">
    <location>
        <position position="303"/>
    </location>
    <ligand>
        <name>S-adenosyl-L-methionine</name>
        <dbReference type="ChEBI" id="CHEBI:59789"/>
    </ligand>
</feature>